<keyword evidence="10" id="KW-1185">Reference proteome</keyword>
<accession>A0AAD4NA60</accession>
<keyword evidence="8" id="KW-0732">Signal</keyword>
<dbReference type="PANTHER" id="PTHR13064:SF6">
    <property type="entry name" value="TRANSMEMBRANE PROTEIN 9"/>
    <property type="match status" value="1"/>
</dbReference>
<reference evidence="9" key="1">
    <citation type="submission" date="2022-01" db="EMBL/GenBank/DDBJ databases">
        <title>Genome Sequence Resource for Two Populations of Ditylenchus destructor, the Migratory Endoparasitic Phytonematode.</title>
        <authorList>
            <person name="Zhang H."/>
            <person name="Lin R."/>
            <person name="Xie B."/>
        </authorList>
    </citation>
    <scope>NUCLEOTIDE SEQUENCE</scope>
    <source>
        <strain evidence="9">BazhouSP</strain>
    </source>
</reference>
<keyword evidence="3 7" id="KW-0812">Transmembrane</keyword>
<dbReference type="Pfam" id="PF05434">
    <property type="entry name" value="Tmemb_9"/>
    <property type="match status" value="1"/>
</dbReference>
<comment type="similarity">
    <text evidence="2">Belongs to the TMEM9 family.</text>
</comment>
<evidence type="ECO:0000256" key="3">
    <source>
        <dbReference type="ARBA" id="ARBA00022692"/>
    </source>
</evidence>
<evidence type="ECO:0000256" key="8">
    <source>
        <dbReference type="SAM" id="SignalP"/>
    </source>
</evidence>
<evidence type="ECO:0000256" key="5">
    <source>
        <dbReference type="ARBA" id="ARBA00023136"/>
    </source>
</evidence>
<comment type="caution">
    <text evidence="9">The sequence shown here is derived from an EMBL/GenBank/DDBJ whole genome shotgun (WGS) entry which is preliminary data.</text>
</comment>
<evidence type="ECO:0000256" key="2">
    <source>
        <dbReference type="ARBA" id="ARBA00007264"/>
    </source>
</evidence>
<feature type="signal peptide" evidence="8">
    <location>
        <begin position="1"/>
        <end position="20"/>
    </location>
</feature>
<dbReference type="Proteomes" id="UP001201812">
    <property type="component" value="Unassembled WGS sequence"/>
</dbReference>
<feature type="chain" id="PRO_5042040542" evidence="8">
    <location>
        <begin position="21"/>
        <end position="218"/>
    </location>
</feature>
<organism evidence="9 10">
    <name type="scientific">Ditylenchus destructor</name>
    <dbReference type="NCBI Taxonomy" id="166010"/>
    <lineage>
        <taxon>Eukaryota</taxon>
        <taxon>Metazoa</taxon>
        <taxon>Ecdysozoa</taxon>
        <taxon>Nematoda</taxon>
        <taxon>Chromadorea</taxon>
        <taxon>Rhabditida</taxon>
        <taxon>Tylenchina</taxon>
        <taxon>Tylenchomorpha</taxon>
        <taxon>Sphaerularioidea</taxon>
        <taxon>Anguinidae</taxon>
        <taxon>Anguininae</taxon>
        <taxon>Ditylenchus</taxon>
    </lineage>
</organism>
<dbReference type="InterPro" id="IPR008853">
    <property type="entry name" value="TMEM9/TMEM9B"/>
</dbReference>
<dbReference type="GO" id="GO:0005765">
    <property type="term" value="C:lysosomal membrane"/>
    <property type="evidence" value="ECO:0007669"/>
    <property type="project" value="InterPro"/>
</dbReference>
<evidence type="ECO:0000313" key="10">
    <source>
        <dbReference type="Proteomes" id="UP001201812"/>
    </source>
</evidence>
<feature type="region of interest" description="Disordered" evidence="6">
    <location>
        <begin position="155"/>
        <end position="177"/>
    </location>
</feature>
<dbReference type="PANTHER" id="PTHR13064">
    <property type="entry name" value="TRANSMEMBRANE PROTEIN 9 FAMILY MEMBER"/>
    <property type="match status" value="1"/>
</dbReference>
<sequence length="218" mass="25142">MRKWFSITVHLLIFVSIAEGNFEDTRCRCICPSTELFRTHNSTPDTENYRRYYTKTEISPSTCNSQTVVKDSVRHIVDEPRLDAFLANCNCKYESRNSLLLKVVVFFVICVLLALGSYMAYLLVVDPIIRRQRHFIPYRRHDDDMDENMFAHATTSAGSDESEAGGSPSKVFAPPAGIQMRPRTTHNVLDKVEAEQTKWKNSVEEQRRNVMMNHTMLN</sequence>
<keyword evidence="4 7" id="KW-1133">Transmembrane helix</keyword>
<evidence type="ECO:0000256" key="4">
    <source>
        <dbReference type="ARBA" id="ARBA00022989"/>
    </source>
</evidence>
<comment type="subcellular location">
    <subcellularLocation>
        <location evidence="1">Membrane</location>
    </subcellularLocation>
</comment>
<gene>
    <name evidence="9" type="ORF">DdX_05708</name>
</gene>
<proteinExistence type="inferred from homology"/>
<feature type="transmembrane region" description="Helical" evidence="7">
    <location>
        <begin position="99"/>
        <end position="124"/>
    </location>
</feature>
<evidence type="ECO:0000313" key="9">
    <source>
        <dbReference type="EMBL" id="KAI1720322.1"/>
    </source>
</evidence>
<evidence type="ECO:0000256" key="6">
    <source>
        <dbReference type="SAM" id="MobiDB-lite"/>
    </source>
</evidence>
<feature type="compositionally biased region" description="Low complexity" evidence="6">
    <location>
        <begin position="156"/>
        <end position="169"/>
    </location>
</feature>
<dbReference type="EMBL" id="JAKKPZ010000006">
    <property type="protein sequence ID" value="KAI1720322.1"/>
    <property type="molecule type" value="Genomic_DNA"/>
</dbReference>
<keyword evidence="5 7" id="KW-0472">Membrane</keyword>
<protein>
    <submittedName>
        <fullName evidence="9">TMEM9 domain-containing protein</fullName>
    </submittedName>
</protein>
<dbReference type="AlphaFoldDB" id="A0AAD4NA60"/>
<evidence type="ECO:0000256" key="1">
    <source>
        <dbReference type="ARBA" id="ARBA00004370"/>
    </source>
</evidence>
<name>A0AAD4NA60_9BILA</name>
<evidence type="ECO:0000256" key="7">
    <source>
        <dbReference type="SAM" id="Phobius"/>
    </source>
</evidence>